<proteinExistence type="predicted"/>
<organism evidence="2 3">
    <name type="scientific">Chitinophaga nivalis</name>
    <dbReference type="NCBI Taxonomy" id="2991709"/>
    <lineage>
        <taxon>Bacteria</taxon>
        <taxon>Pseudomonadati</taxon>
        <taxon>Bacteroidota</taxon>
        <taxon>Chitinophagia</taxon>
        <taxon>Chitinophagales</taxon>
        <taxon>Chitinophagaceae</taxon>
        <taxon>Chitinophaga</taxon>
    </lineage>
</organism>
<feature type="chain" id="PRO_5045764082" description="PDZ domain-containing protein" evidence="1">
    <location>
        <begin position="24"/>
        <end position="85"/>
    </location>
</feature>
<evidence type="ECO:0000313" key="2">
    <source>
        <dbReference type="EMBL" id="MCW3486197.1"/>
    </source>
</evidence>
<evidence type="ECO:0000313" key="3">
    <source>
        <dbReference type="Proteomes" id="UP001207742"/>
    </source>
</evidence>
<dbReference type="RefSeq" id="WP_264733013.1">
    <property type="nucleotide sequence ID" value="NZ_JAPDNR010000001.1"/>
</dbReference>
<gene>
    <name evidence="2" type="ORF">OL497_20005</name>
</gene>
<feature type="signal peptide" evidence="1">
    <location>
        <begin position="1"/>
        <end position="23"/>
    </location>
</feature>
<accession>A0ABT3IQF2</accession>
<evidence type="ECO:0008006" key="4">
    <source>
        <dbReference type="Google" id="ProtNLM"/>
    </source>
</evidence>
<reference evidence="2 3" key="1">
    <citation type="submission" date="2022-10" db="EMBL/GenBank/DDBJ databases">
        <title>Chitinophaga nivalis PC15 sp. nov., isolated from Pyeongchang county, South Korea.</title>
        <authorList>
            <person name="Trinh H.N."/>
        </authorList>
    </citation>
    <scope>NUCLEOTIDE SEQUENCE [LARGE SCALE GENOMIC DNA]</scope>
    <source>
        <strain evidence="2 3">PC14</strain>
    </source>
</reference>
<keyword evidence="3" id="KW-1185">Reference proteome</keyword>
<protein>
    <recommendedName>
        <fullName evidence="4">PDZ domain-containing protein</fullName>
    </recommendedName>
</protein>
<sequence>MNAIKYFIFAAATLLGLSLPTQGSIFSNVTYRTLGGKFIATLGTNPTISEIAQYVLNQCAPGQSICMLEYKDGQQRSLVKGTRIR</sequence>
<dbReference type="EMBL" id="JAPDNS010000002">
    <property type="protein sequence ID" value="MCW3486197.1"/>
    <property type="molecule type" value="Genomic_DNA"/>
</dbReference>
<name>A0ABT3IQF2_9BACT</name>
<keyword evidence="1" id="KW-0732">Signal</keyword>
<dbReference type="Proteomes" id="UP001207742">
    <property type="component" value="Unassembled WGS sequence"/>
</dbReference>
<evidence type="ECO:0000256" key="1">
    <source>
        <dbReference type="SAM" id="SignalP"/>
    </source>
</evidence>
<comment type="caution">
    <text evidence="2">The sequence shown here is derived from an EMBL/GenBank/DDBJ whole genome shotgun (WGS) entry which is preliminary data.</text>
</comment>